<feature type="transmembrane region" description="Helical" evidence="2">
    <location>
        <begin position="20"/>
        <end position="43"/>
    </location>
</feature>
<name>A0A176W2D4_MARPO</name>
<dbReference type="Proteomes" id="UP000077202">
    <property type="component" value="Unassembled WGS sequence"/>
</dbReference>
<proteinExistence type="predicted"/>
<feature type="coiled-coil region" evidence="1">
    <location>
        <begin position="121"/>
        <end position="148"/>
    </location>
</feature>
<organism evidence="3 4">
    <name type="scientific">Marchantia polymorpha subsp. ruderalis</name>
    <dbReference type="NCBI Taxonomy" id="1480154"/>
    <lineage>
        <taxon>Eukaryota</taxon>
        <taxon>Viridiplantae</taxon>
        <taxon>Streptophyta</taxon>
        <taxon>Embryophyta</taxon>
        <taxon>Marchantiophyta</taxon>
        <taxon>Marchantiopsida</taxon>
        <taxon>Marchantiidae</taxon>
        <taxon>Marchantiales</taxon>
        <taxon>Marchantiaceae</taxon>
        <taxon>Marchantia</taxon>
    </lineage>
</organism>
<keyword evidence="1" id="KW-0175">Coiled coil</keyword>
<evidence type="ECO:0000313" key="3">
    <source>
        <dbReference type="EMBL" id="OAE27199.1"/>
    </source>
</evidence>
<reference evidence="3" key="1">
    <citation type="submission" date="2016-03" db="EMBL/GenBank/DDBJ databases">
        <title>Mechanisms controlling the formation of the plant cell surface in tip-growing cells are functionally conserved among land plants.</title>
        <authorList>
            <person name="Honkanen S."/>
            <person name="Jones V.A."/>
            <person name="Morieri G."/>
            <person name="Champion C."/>
            <person name="Hetherington A.J."/>
            <person name="Kelly S."/>
            <person name="Saint-Marcoux D."/>
            <person name="Proust H."/>
            <person name="Prescott H."/>
            <person name="Dolan L."/>
        </authorList>
    </citation>
    <scope>NUCLEOTIDE SEQUENCE [LARGE SCALE GENOMIC DNA]</scope>
    <source>
        <tissue evidence="3">Whole gametophyte</tissue>
    </source>
</reference>
<keyword evidence="2" id="KW-0812">Transmembrane</keyword>
<protein>
    <recommendedName>
        <fullName evidence="5">Transmembrane protein</fullName>
    </recommendedName>
</protein>
<gene>
    <name evidence="3" type="ORF">AXG93_1598s1010</name>
</gene>
<evidence type="ECO:0000256" key="1">
    <source>
        <dbReference type="SAM" id="Coils"/>
    </source>
</evidence>
<evidence type="ECO:0008006" key="5">
    <source>
        <dbReference type="Google" id="ProtNLM"/>
    </source>
</evidence>
<evidence type="ECO:0000313" key="4">
    <source>
        <dbReference type="Proteomes" id="UP000077202"/>
    </source>
</evidence>
<keyword evidence="4" id="KW-1185">Reference proteome</keyword>
<keyword evidence="2" id="KW-1133">Transmembrane helix</keyword>
<accession>A0A176W2D4</accession>
<dbReference type="AlphaFoldDB" id="A0A176W2D4"/>
<keyword evidence="2" id="KW-0472">Membrane</keyword>
<evidence type="ECO:0000256" key="2">
    <source>
        <dbReference type="SAM" id="Phobius"/>
    </source>
</evidence>
<dbReference type="EMBL" id="LVLJ01001954">
    <property type="protein sequence ID" value="OAE27199.1"/>
    <property type="molecule type" value="Genomic_DNA"/>
</dbReference>
<sequence>MNNSRMRIQTPQYIVKYVTLVALCVVSVLVGSDLYHYAAFWYLSVITDDARGFRKKVAQSVAKPRFRPDNFGGMGRDGNENSRCRDEWPLEWRPLAVTMEGTYEEREEQGGNTEKMTVDLLGRLEKSKQAYEVAVQRLERLITTTERREKMHVEALAKVKAQRAEEVCIAE</sequence>
<comment type="caution">
    <text evidence="3">The sequence shown here is derived from an EMBL/GenBank/DDBJ whole genome shotgun (WGS) entry which is preliminary data.</text>
</comment>